<evidence type="ECO:0000256" key="11">
    <source>
        <dbReference type="ARBA" id="ARBA00023303"/>
    </source>
</evidence>
<dbReference type="GO" id="GO:0008076">
    <property type="term" value="C:voltage-gated potassium channel complex"/>
    <property type="evidence" value="ECO:0007669"/>
    <property type="project" value="InterPro"/>
</dbReference>
<evidence type="ECO:0000256" key="1">
    <source>
        <dbReference type="ARBA" id="ARBA00004141"/>
    </source>
</evidence>
<evidence type="ECO:0000259" key="13">
    <source>
        <dbReference type="Pfam" id="PF00520"/>
    </source>
</evidence>
<keyword evidence="6" id="KW-0851">Voltage-gated channel</keyword>
<evidence type="ECO:0000256" key="4">
    <source>
        <dbReference type="ARBA" id="ARBA00022692"/>
    </source>
</evidence>
<dbReference type="Gene3D" id="1.10.287.70">
    <property type="match status" value="1"/>
</dbReference>
<dbReference type="PANTHER" id="PTHR11537:SF254">
    <property type="entry name" value="POTASSIUM VOLTAGE-GATED CHANNEL PROTEIN SHAB"/>
    <property type="match status" value="1"/>
</dbReference>
<keyword evidence="3" id="KW-0633">Potassium transport</keyword>
<proteinExistence type="predicted"/>
<reference evidence="14 15" key="1">
    <citation type="submission" date="2016-10" db="EMBL/GenBank/DDBJ databases">
        <authorList>
            <person name="de Groot N.N."/>
        </authorList>
    </citation>
    <scope>NUCLEOTIDE SEQUENCE [LARGE SCALE GENOMIC DNA]</scope>
    <source>
        <strain evidence="14 15">CGMCC 1.5012</strain>
    </source>
</reference>
<dbReference type="Pfam" id="PF00520">
    <property type="entry name" value="Ion_trans"/>
    <property type="match status" value="1"/>
</dbReference>
<organism evidence="14 15">
    <name type="scientific">Acetanaerobacterium elongatum</name>
    <dbReference type="NCBI Taxonomy" id="258515"/>
    <lineage>
        <taxon>Bacteria</taxon>
        <taxon>Bacillati</taxon>
        <taxon>Bacillota</taxon>
        <taxon>Clostridia</taxon>
        <taxon>Eubacteriales</taxon>
        <taxon>Oscillospiraceae</taxon>
        <taxon>Acetanaerobacterium</taxon>
    </lineage>
</organism>
<dbReference type="GO" id="GO:0001508">
    <property type="term" value="P:action potential"/>
    <property type="evidence" value="ECO:0007669"/>
    <property type="project" value="TreeGrafter"/>
</dbReference>
<evidence type="ECO:0000256" key="10">
    <source>
        <dbReference type="ARBA" id="ARBA00023136"/>
    </source>
</evidence>
<evidence type="ECO:0000256" key="12">
    <source>
        <dbReference type="SAM" id="Phobius"/>
    </source>
</evidence>
<dbReference type="InterPro" id="IPR005821">
    <property type="entry name" value="Ion_trans_dom"/>
</dbReference>
<dbReference type="STRING" id="258515.SAMN05192585_1221"/>
<dbReference type="EMBL" id="FNID01000022">
    <property type="protein sequence ID" value="SDN53219.1"/>
    <property type="molecule type" value="Genomic_DNA"/>
</dbReference>
<comment type="subcellular location">
    <subcellularLocation>
        <location evidence="1">Membrane</location>
        <topology evidence="1">Multi-pass membrane protein</topology>
    </subcellularLocation>
</comment>
<evidence type="ECO:0000256" key="2">
    <source>
        <dbReference type="ARBA" id="ARBA00022448"/>
    </source>
</evidence>
<keyword evidence="10 12" id="KW-0472">Membrane</keyword>
<keyword evidence="5" id="KW-0631">Potassium channel</keyword>
<keyword evidence="2" id="KW-0813">Transport</keyword>
<dbReference type="InterPro" id="IPR027359">
    <property type="entry name" value="Volt_channel_dom_sf"/>
</dbReference>
<feature type="transmembrane region" description="Helical" evidence="12">
    <location>
        <begin position="21"/>
        <end position="40"/>
    </location>
</feature>
<feature type="transmembrane region" description="Helical" evidence="12">
    <location>
        <begin position="192"/>
        <end position="212"/>
    </location>
</feature>
<keyword evidence="11 14" id="KW-0407">Ion channel</keyword>
<feature type="transmembrane region" description="Helical" evidence="12">
    <location>
        <begin position="224"/>
        <end position="245"/>
    </location>
</feature>
<keyword evidence="4 12" id="KW-0812">Transmembrane</keyword>
<dbReference type="PRINTS" id="PR00169">
    <property type="entry name" value="KCHANNEL"/>
</dbReference>
<keyword evidence="15" id="KW-1185">Reference proteome</keyword>
<dbReference type="Proteomes" id="UP000199182">
    <property type="component" value="Unassembled WGS sequence"/>
</dbReference>
<accession>A0A1H0C5V7</accession>
<evidence type="ECO:0000256" key="5">
    <source>
        <dbReference type="ARBA" id="ARBA00022826"/>
    </source>
</evidence>
<dbReference type="AlphaFoldDB" id="A0A1H0C5V7"/>
<keyword evidence="8 12" id="KW-1133">Transmembrane helix</keyword>
<protein>
    <submittedName>
        <fullName evidence="14">Voltage-gated potassium channel</fullName>
    </submittedName>
</protein>
<feature type="domain" description="Ion transport" evidence="13">
    <location>
        <begin position="26"/>
        <end position="248"/>
    </location>
</feature>
<evidence type="ECO:0000256" key="9">
    <source>
        <dbReference type="ARBA" id="ARBA00023065"/>
    </source>
</evidence>
<feature type="transmembrane region" description="Helical" evidence="12">
    <location>
        <begin position="159"/>
        <end position="180"/>
    </location>
</feature>
<evidence type="ECO:0000256" key="7">
    <source>
        <dbReference type="ARBA" id="ARBA00022958"/>
    </source>
</evidence>
<dbReference type="Gene3D" id="1.20.120.350">
    <property type="entry name" value="Voltage-gated potassium channels. Chain C"/>
    <property type="match status" value="1"/>
</dbReference>
<sequence length="270" mass="30855">MMFERIKYNVYNLIRDDDENNLAGNIFDSIIVGLIIINIIQVVLDTFKLPPYAVMISNIIEVVSVIVFTIEYLLRLWVATYMYPNMSHFKARIKYALSFMALVDLVAILPFYIPFIIPIDLRVLRALRVIRLFRLLKINRYTDSLHAISDVFRRKASQLLSSILVVFILMLIASVLMFNIENAAQPDKFDNIFDAFWWAIATFTTVGYGDIYPVTPAGKLLSSVIAFLGIGLVAVPTGIISSGFVENIENKKDRSEEEQKYCPYCGKQLK</sequence>
<keyword evidence="9" id="KW-0406">Ion transport</keyword>
<evidence type="ECO:0000256" key="6">
    <source>
        <dbReference type="ARBA" id="ARBA00022882"/>
    </source>
</evidence>
<dbReference type="InterPro" id="IPR028325">
    <property type="entry name" value="VG_K_chnl"/>
</dbReference>
<feature type="transmembrane region" description="Helical" evidence="12">
    <location>
        <begin position="52"/>
        <end position="74"/>
    </location>
</feature>
<name>A0A1H0C5V7_9FIRM</name>
<evidence type="ECO:0000256" key="3">
    <source>
        <dbReference type="ARBA" id="ARBA00022538"/>
    </source>
</evidence>
<feature type="transmembrane region" description="Helical" evidence="12">
    <location>
        <begin position="95"/>
        <end position="117"/>
    </location>
</feature>
<evidence type="ECO:0000256" key="8">
    <source>
        <dbReference type="ARBA" id="ARBA00022989"/>
    </source>
</evidence>
<dbReference type="GO" id="GO:0005249">
    <property type="term" value="F:voltage-gated potassium channel activity"/>
    <property type="evidence" value="ECO:0007669"/>
    <property type="project" value="InterPro"/>
</dbReference>
<keyword evidence="7" id="KW-0630">Potassium</keyword>
<gene>
    <name evidence="14" type="ORF">SAMN05192585_1221</name>
</gene>
<evidence type="ECO:0000313" key="15">
    <source>
        <dbReference type="Proteomes" id="UP000199182"/>
    </source>
</evidence>
<dbReference type="PANTHER" id="PTHR11537">
    <property type="entry name" value="VOLTAGE-GATED POTASSIUM CHANNEL"/>
    <property type="match status" value="1"/>
</dbReference>
<dbReference type="SUPFAM" id="SSF81324">
    <property type="entry name" value="Voltage-gated potassium channels"/>
    <property type="match status" value="1"/>
</dbReference>
<evidence type="ECO:0000313" key="14">
    <source>
        <dbReference type="EMBL" id="SDN53219.1"/>
    </source>
</evidence>